<dbReference type="GO" id="GO:0003677">
    <property type="term" value="F:DNA binding"/>
    <property type="evidence" value="ECO:0007669"/>
    <property type="project" value="UniProtKB-KW"/>
</dbReference>
<accession>A0A085TU43</accession>
<dbReference type="Pfam" id="PF09339">
    <property type="entry name" value="HTH_IclR"/>
    <property type="match status" value="1"/>
</dbReference>
<feature type="domain" description="HTH iclR-type" evidence="4">
    <location>
        <begin position="22"/>
        <end position="83"/>
    </location>
</feature>
<dbReference type="OrthoDB" id="9807558at2"/>
<dbReference type="SUPFAM" id="SSF46785">
    <property type="entry name" value="Winged helix' DNA-binding domain"/>
    <property type="match status" value="1"/>
</dbReference>
<dbReference type="GO" id="GO:0003700">
    <property type="term" value="F:DNA-binding transcription factor activity"/>
    <property type="evidence" value="ECO:0007669"/>
    <property type="project" value="TreeGrafter"/>
</dbReference>
<evidence type="ECO:0000259" key="4">
    <source>
        <dbReference type="PROSITE" id="PS51077"/>
    </source>
</evidence>
<keyword evidence="7" id="KW-1185">Reference proteome</keyword>
<dbReference type="PATRIC" id="fig|1317124.6.peg.2938"/>
<dbReference type="InterPro" id="IPR005471">
    <property type="entry name" value="Tscrpt_reg_IclR_N"/>
</dbReference>
<dbReference type="EMBL" id="AQRC01000012">
    <property type="protein sequence ID" value="KFE34240.1"/>
    <property type="molecule type" value="Genomic_DNA"/>
</dbReference>
<dbReference type="Gene3D" id="3.30.450.40">
    <property type="match status" value="1"/>
</dbReference>
<dbReference type="InterPro" id="IPR036388">
    <property type="entry name" value="WH-like_DNA-bd_sf"/>
</dbReference>
<name>A0A085TU43_9RHOB</name>
<evidence type="ECO:0000313" key="7">
    <source>
        <dbReference type="Proteomes" id="UP000028607"/>
    </source>
</evidence>
<keyword evidence="1" id="KW-0805">Transcription regulation</keyword>
<dbReference type="RefSeq" id="WP_038147780.1">
    <property type="nucleotide sequence ID" value="NZ_AQRC01000012.1"/>
</dbReference>
<dbReference type="STRING" id="1317124.DW2_14605"/>
<dbReference type="InterPro" id="IPR029016">
    <property type="entry name" value="GAF-like_dom_sf"/>
</dbReference>
<sequence>MAPPRRKGRPKGFNTDPAQATIQALDRALDVLDLLSRNEGLNLSAIARELDQSPATMHRVLSTLHAREFVETSPEGQDWHIGPAAFRIGSSFLRHTNVFERARPLMRELMQSTGETSNLGIERQGQVLFAGQVETHQAIRAFFPPGTVAPMHASGIGKALLSGYEPERLERLLASYEFQRFTGKTIADAETLRAQLETVRARGYALDDEERTLGMRCIAAPIFNIHAEAVAGISISGPVQRLPDARLPEIGDAVRQAAREITHQISAG</sequence>
<dbReference type="PANTHER" id="PTHR30136">
    <property type="entry name" value="HELIX-TURN-HELIX TRANSCRIPTIONAL REGULATOR, ICLR FAMILY"/>
    <property type="match status" value="1"/>
</dbReference>
<dbReference type="AlphaFoldDB" id="A0A085TU43"/>
<evidence type="ECO:0000256" key="2">
    <source>
        <dbReference type="ARBA" id="ARBA00023125"/>
    </source>
</evidence>
<gene>
    <name evidence="6" type="ORF">DW2_14605</name>
</gene>
<dbReference type="PANTHER" id="PTHR30136:SF24">
    <property type="entry name" value="HTH-TYPE TRANSCRIPTIONAL REPRESSOR ALLR"/>
    <property type="match status" value="1"/>
</dbReference>
<organism evidence="6 7">
    <name type="scientific">Thioclava atlantica</name>
    <dbReference type="NCBI Taxonomy" id="1317124"/>
    <lineage>
        <taxon>Bacteria</taxon>
        <taxon>Pseudomonadati</taxon>
        <taxon>Pseudomonadota</taxon>
        <taxon>Alphaproteobacteria</taxon>
        <taxon>Rhodobacterales</taxon>
        <taxon>Paracoccaceae</taxon>
        <taxon>Thioclava</taxon>
    </lineage>
</organism>
<protein>
    <submittedName>
        <fullName evidence="6">IclR family transcriptional regulator</fullName>
    </submittedName>
</protein>
<dbReference type="SMART" id="SM00346">
    <property type="entry name" value="HTH_ICLR"/>
    <property type="match status" value="1"/>
</dbReference>
<dbReference type="InterPro" id="IPR036390">
    <property type="entry name" value="WH_DNA-bd_sf"/>
</dbReference>
<dbReference type="InterPro" id="IPR054844">
    <property type="entry name" value="TransRegBhcR"/>
</dbReference>
<reference evidence="7" key="1">
    <citation type="submission" date="2013-04" db="EMBL/GenBank/DDBJ databases">
        <title>Thioclava sp. 13D2W-2 Genome Sequencing.</title>
        <authorList>
            <person name="Lai Q."/>
            <person name="Li G."/>
            <person name="Shao Z."/>
        </authorList>
    </citation>
    <scope>NUCLEOTIDE SEQUENCE [LARGE SCALE GENOMIC DNA]</scope>
    <source>
        <strain evidence="7">13D2W-2</strain>
    </source>
</reference>
<evidence type="ECO:0000313" key="6">
    <source>
        <dbReference type="EMBL" id="KFE34240.1"/>
    </source>
</evidence>
<comment type="caution">
    <text evidence="6">The sequence shown here is derived from an EMBL/GenBank/DDBJ whole genome shotgun (WGS) entry which is preliminary data.</text>
</comment>
<reference evidence="6 7" key="2">
    <citation type="journal article" date="2015" name="Antonie Van Leeuwenhoek">
        <title>Thioclava indica sp. nov., isolated from surface seawater of the Indian Ocean.</title>
        <authorList>
            <person name="Liu Y."/>
            <person name="Lai Q."/>
            <person name="Du J."/>
            <person name="Xu H."/>
            <person name="Jiang L."/>
            <person name="Shao Z."/>
        </authorList>
    </citation>
    <scope>NUCLEOTIDE SEQUENCE [LARGE SCALE GENOMIC DNA]</scope>
    <source>
        <strain evidence="6 7">13D2W-2</strain>
    </source>
</reference>
<dbReference type="Proteomes" id="UP000028607">
    <property type="component" value="Unassembled WGS sequence"/>
</dbReference>
<dbReference type="InterPro" id="IPR014757">
    <property type="entry name" value="Tscrpt_reg_IclR_C"/>
</dbReference>
<dbReference type="PROSITE" id="PS51078">
    <property type="entry name" value="ICLR_ED"/>
    <property type="match status" value="1"/>
</dbReference>
<keyword evidence="2" id="KW-0238">DNA-binding</keyword>
<dbReference type="Pfam" id="PF01614">
    <property type="entry name" value="IclR_C"/>
    <property type="match status" value="1"/>
</dbReference>
<dbReference type="eggNOG" id="COG1414">
    <property type="taxonomic scope" value="Bacteria"/>
</dbReference>
<proteinExistence type="predicted"/>
<dbReference type="NCBIfam" id="NF045644">
    <property type="entry name" value="TransRegBhcR"/>
    <property type="match status" value="1"/>
</dbReference>
<evidence type="ECO:0000256" key="3">
    <source>
        <dbReference type="ARBA" id="ARBA00023163"/>
    </source>
</evidence>
<evidence type="ECO:0000256" key="1">
    <source>
        <dbReference type="ARBA" id="ARBA00023015"/>
    </source>
</evidence>
<dbReference type="Gene3D" id="1.10.10.10">
    <property type="entry name" value="Winged helix-like DNA-binding domain superfamily/Winged helix DNA-binding domain"/>
    <property type="match status" value="1"/>
</dbReference>
<dbReference type="SUPFAM" id="SSF55781">
    <property type="entry name" value="GAF domain-like"/>
    <property type="match status" value="1"/>
</dbReference>
<dbReference type="InterPro" id="IPR050707">
    <property type="entry name" value="HTH_MetabolicPath_Reg"/>
</dbReference>
<keyword evidence="3" id="KW-0804">Transcription</keyword>
<feature type="domain" description="IclR-ED" evidence="5">
    <location>
        <begin position="84"/>
        <end position="267"/>
    </location>
</feature>
<dbReference type="GO" id="GO:0045892">
    <property type="term" value="P:negative regulation of DNA-templated transcription"/>
    <property type="evidence" value="ECO:0007669"/>
    <property type="project" value="TreeGrafter"/>
</dbReference>
<evidence type="ECO:0000259" key="5">
    <source>
        <dbReference type="PROSITE" id="PS51078"/>
    </source>
</evidence>
<dbReference type="PROSITE" id="PS51077">
    <property type="entry name" value="HTH_ICLR"/>
    <property type="match status" value="1"/>
</dbReference>